<proteinExistence type="inferred from homology"/>
<dbReference type="Gene3D" id="3.90.76.10">
    <property type="entry name" value="Dipeptide-binding Protein, Domain 1"/>
    <property type="match status" value="1"/>
</dbReference>
<keyword evidence="3 4" id="KW-0732">Signal</keyword>
<feature type="signal peptide" evidence="4">
    <location>
        <begin position="1"/>
        <end position="26"/>
    </location>
</feature>
<comment type="subcellular location">
    <subcellularLocation>
        <location evidence="1">Periplasm</location>
    </subcellularLocation>
</comment>
<organism evidence="6 7">
    <name type="scientific">Pseudoroseicyclus aestuarii</name>
    <dbReference type="NCBI Taxonomy" id="1795041"/>
    <lineage>
        <taxon>Bacteria</taxon>
        <taxon>Pseudomonadati</taxon>
        <taxon>Pseudomonadota</taxon>
        <taxon>Alphaproteobacteria</taxon>
        <taxon>Rhodobacterales</taxon>
        <taxon>Paracoccaceae</taxon>
        <taxon>Pseudoroseicyclus</taxon>
    </lineage>
</organism>
<comment type="similarity">
    <text evidence="2">Belongs to the bacterial solute-binding protein 5 family.</text>
</comment>
<accession>A0A318SNH8</accession>
<evidence type="ECO:0000313" key="7">
    <source>
        <dbReference type="Proteomes" id="UP000248311"/>
    </source>
</evidence>
<dbReference type="Pfam" id="PF00496">
    <property type="entry name" value="SBP_bac_5"/>
    <property type="match status" value="1"/>
</dbReference>
<dbReference type="PIRSF" id="PIRSF002741">
    <property type="entry name" value="MppA"/>
    <property type="match status" value="1"/>
</dbReference>
<dbReference type="OrthoDB" id="9803988at2"/>
<dbReference type="AlphaFoldDB" id="A0A318SNH8"/>
<sequence>MASIMKHIFSASLMAIAAATATSGQAQDSTQSLTVALDTIPDTLCITCPVTFPRRILYNVFDPLIGRDYGADGQGTDPVPGLATAWEQVSPTELDLTIRQDVVFHDGTPMTAEDVAFTLSEEKLWGAEALTPDALARGVFTSVEVLDPETVRITTAFPDPSLVRRLQSHIGRVVPKAYFEEVGAEGFDRAPIGTGPYQFETFDPRSQVVLTANQDYWGPVPQVEEVIFRDIPETAARVAGLISGELDLIVGVLPQQFDMLETRGFRAVAAPQENIQMLSFMTGPEDLPLHDPLLRRALVAAADLEGISTALFGGTVTPINGIQLPLYGDYYTEQNSTHDHELAQDLVAQSGYDGAPISLQLITGGFVLVNETVQLLQEQWAAAGLNVELDIIPDYTQHTLVPPTQTSMWSTSNNVTMADPYEPVCATFTGGSYYAAQGRIAPSEALDALCAELRVETDVEARQELWTDIQAAWAEAPQALFLWQRPEFYAMRSDLDWAPTSDFAMLFAPVDPAPSN</sequence>
<dbReference type="InterPro" id="IPR000914">
    <property type="entry name" value="SBP_5_dom"/>
</dbReference>
<dbReference type="Proteomes" id="UP000248311">
    <property type="component" value="Unassembled WGS sequence"/>
</dbReference>
<reference evidence="6 7" key="1">
    <citation type="submission" date="2018-06" db="EMBL/GenBank/DDBJ databases">
        <title>Genomic Encyclopedia of Type Strains, Phase III (KMG-III): the genomes of soil and plant-associated and newly described type strains.</title>
        <authorList>
            <person name="Whitman W."/>
        </authorList>
    </citation>
    <scope>NUCLEOTIDE SEQUENCE [LARGE SCALE GENOMIC DNA]</scope>
    <source>
        <strain evidence="6 7">CECT 9025</strain>
    </source>
</reference>
<feature type="chain" id="PRO_5016456841" evidence="4">
    <location>
        <begin position="27"/>
        <end position="516"/>
    </location>
</feature>
<dbReference type="GO" id="GO:0030288">
    <property type="term" value="C:outer membrane-bounded periplasmic space"/>
    <property type="evidence" value="ECO:0007669"/>
    <property type="project" value="UniProtKB-ARBA"/>
</dbReference>
<dbReference type="InterPro" id="IPR039424">
    <property type="entry name" value="SBP_5"/>
</dbReference>
<comment type="caution">
    <text evidence="6">The sequence shown here is derived from an EMBL/GenBank/DDBJ whole genome shotgun (WGS) entry which is preliminary data.</text>
</comment>
<dbReference type="Gene3D" id="3.40.190.10">
    <property type="entry name" value="Periplasmic binding protein-like II"/>
    <property type="match status" value="1"/>
</dbReference>
<dbReference type="InterPro" id="IPR030678">
    <property type="entry name" value="Peptide/Ni-bd"/>
</dbReference>
<dbReference type="PANTHER" id="PTHR30290">
    <property type="entry name" value="PERIPLASMIC BINDING COMPONENT OF ABC TRANSPORTER"/>
    <property type="match status" value="1"/>
</dbReference>
<evidence type="ECO:0000313" key="6">
    <source>
        <dbReference type="EMBL" id="PYE80898.1"/>
    </source>
</evidence>
<name>A0A318SNH8_9RHOB</name>
<dbReference type="PANTHER" id="PTHR30290:SF38">
    <property type="entry name" value="D,D-DIPEPTIDE-BINDING PERIPLASMIC PROTEIN DDPA-RELATED"/>
    <property type="match status" value="1"/>
</dbReference>
<dbReference type="Gene3D" id="3.10.105.10">
    <property type="entry name" value="Dipeptide-binding Protein, Domain 3"/>
    <property type="match status" value="1"/>
</dbReference>
<keyword evidence="7" id="KW-1185">Reference proteome</keyword>
<dbReference type="GO" id="GO:0015833">
    <property type="term" value="P:peptide transport"/>
    <property type="evidence" value="ECO:0007669"/>
    <property type="project" value="TreeGrafter"/>
</dbReference>
<evidence type="ECO:0000256" key="3">
    <source>
        <dbReference type="ARBA" id="ARBA00022729"/>
    </source>
</evidence>
<dbReference type="EMBL" id="QJTE01000009">
    <property type="protein sequence ID" value="PYE80898.1"/>
    <property type="molecule type" value="Genomic_DNA"/>
</dbReference>
<evidence type="ECO:0000259" key="5">
    <source>
        <dbReference type="Pfam" id="PF00496"/>
    </source>
</evidence>
<evidence type="ECO:0000256" key="2">
    <source>
        <dbReference type="ARBA" id="ARBA00005695"/>
    </source>
</evidence>
<evidence type="ECO:0000256" key="4">
    <source>
        <dbReference type="SAM" id="SignalP"/>
    </source>
</evidence>
<feature type="domain" description="Solute-binding protein family 5" evidence="5">
    <location>
        <begin position="78"/>
        <end position="431"/>
    </location>
</feature>
<dbReference type="SUPFAM" id="SSF53850">
    <property type="entry name" value="Periplasmic binding protein-like II"/>
    <property type="match status" value="1"/>
</dbReference>
<gene>
    <name evidence="6" type="ORF">DFP88_10929</name>
</gene>
<evidence type="ECO:0000256" key="1">
    <source>
        <dbReference type="ARBA" id="ARBA00004418"/>
    </source>
</evidence>
<dbReference type="GO" id="GO:0043190">
    <property type="term" value="C:ATP-binding cassette (ABC) transporter complex"/>
    <property type="evidence" value="ECO:0007669"/>
    <property type="project" value="InterPro"/>
</dbReference>
<protein>
    <submittedName>
        <fullName evidence="6">Peptide/nickel transport system substrate-binding protein</fullName>
    </submittedName>
</protein>
<dbReference type="GO" id="GO:1904680">
    <property type="term" value="F:peptide transmembrane transporter activity"/>
    <property type="evidence" value="ECO:0007669"/>
    <property type="project" value="TreeGrafter"/>
</dbReference>